<evidence type="ECO:0000256" key="2">
    <source>
        <dbReference type="ARBA" id="ARBA00022692"/>
    </source>
</evidence>
<dbReference type="InterPro" id="IPR002033">
    <property type="entry name" value="TatC"/>
</dbReference>
<evidence type="ECO:0000256" key="5">
    <source>
        <dbReference type="HAMAP-Rule" id="MF_00902"/>
    </source>
</evidence>
<dbReference type="InterPro" id="IPR019820">
    <property type="entry name" value="Sec-indep_translocase_CS"/>
</dbReference>
<feature type="compositionally biased region" description="Basic and acidic residues" evidence="6">
    <location>
        <begin position="235"/>
        <end position="250"/>
    </location>
</feature>
<gene>
    <name evidence="5 7" type="primary">tatC</name>
    <name evidence="7" type="ORF">JBF11_09745</name>
</gene>
<evidence type="ECO:0000256" key="6">
    <source>
        <dbReference type="SAM" id="MobiDB-lite"/>
    </source>
</evidence>
<dbReference type="Proteomes" id="UP001058120">
    <property type="component" value="Chromosome"/>
</dbReference>
<reference evidence="7" key="1">
    <citation type="submission" date="2020-12" db="EMBL/GenBank/DDBJ databases">
        <title>Taurinivorans muris gen. nov., sp. nov., fundamental and realized metabolic niche of a ubiquitous sulfidogenic bacterium in the murine intestine.</title>
        <authorList>
            <person name="Ye H."/>
            <person name="Hanson B.T."/>
            <person name="Loy A."/>
        </authorList>
    </citation>
    <scope>NUCLEOTIDE SEQUENCE</scope>
    <source>
        <strain evidence="7">LT0009</strain>
    </source>
</reference>
<keyword evidence="2 5" id="KW-0812">Transmembrane</keyword>
<feature type="region of interest" description="Disordered" evidence="6">
    <location>
        <begin position="235"/>
        <end position="276"/>
    </location>
</feature>
<protein>
    <recommendedName>
        <fullName evidence="5">Sec-independent protein translocase protein TatC</fullName>
    </recommendedName>
</protein>
<keyword evidence="8" id="KW-1185">Reference proteome</keyword>
<name>A0ABY5Y411_9BACT</name>
<evidence type="ECO:0000313" key="7">
    <source>
        <dbReference type="EMBL" id="UWX06791.1"/>
    </source>
</evidence>
<dbReference type="PRINTS" id="PR01840">
    <property type="entry name" value="TATCFAMILY"/>
</dbReference>
<dbReference type="HAMAP" id="MF_00902">
    <property type="entry name" value="TatC"/>
    <property type="match status" value="1"/>
</dbReference>
<dbReference type="EMBL" id="CP065938">
    <property type="protein sequence ID" value="UWX06791.1"/>
    <property type="molecule type" value="Genomic_DNA"/>
</dbReference>
<comment type="function">
    <text evidence="5">Part of the twin-arginine translocation (Tat) system that transports large folded proteins containing a characteristic twin-arginine motif in their signal peptide across membranes.</text>
</comment>
<dbReference type="PROSITE" id="PS01218">
    <property type="entry name" value="TATC"/>
    <property type="match status" value="1"/>
</dbReference>
<keyword evidence="5" id="KW-0811">Translocation</keyword>
<comment type="similarity">
    <text evidence="5">Belongs to the TatC family.</text>
</comment>
<evidence type="ECO:0000256" key="3">
    <source>
        <dbReference type="ARBA" id="ARBA00022989"/>
    </source>
</evidence>
<accession>A0ABY5Y411</accession>
<proteinExistence type="inferred from homology"/>
<dbReference type="NCBIfam" id="TIGR00945">
    <property type="entry name" value="tatC"/>
    <property type="match status" value="1"/>
</dbReference>
<evidence type="ECO:0000313" key="8">
    <source>
        <dbReference type="Proteomes" id="UP001058120"/>
    </source>
</evidence>
<keyword evidence="5" id="KW-1003">Cell membrane</keyword>
<feature type="transmembrane region" description="Helical" evidence="5">
    <location>
        <begin position="60"/>
        <end position="83"/>
    </location>
</feature>
<keyword evidence="4 5" id="KW-0472">Membrane</keyword>
<keyword evidence="5" id="KW-0653">Protein transport</keyword>
<evidence type="ECO:0000256" key="4">
    <source>
        <dbReference type="ARBA" id="ARBA00023136"/>
    </source>
</evidence>
<comment type="subcellular location">
    <subcellularLocation>
        <location evidence="5">Cell membrane</location>
        <topology evidence="5">Multi-pass membrane protein</topology>
    </subcellularLocation>
    <subcellularLocation>
        <location evidence="1">Membrane</location>
        <topology evidence="1">Multi-pass membrane protein</topology>
    </subcellularLocation>
</comment>
<keyword evidence="5" id="KW-0813">Transport</keyword>
<evidence type="ECO:0000256" key="1">
    <source>
        <dbReference type="ARBA" id="ARBA00004141"/>
    </source>
</evidence>
<keyword evidence="3 5" id="KW-1133">Transmembrane helix</keyword>
<dbReference type="Pfam" id="PF00902">
    <property type="entry name" value="TatC"/>
    <property type="match status" value="1"/>
</dbReference>
<comment type="subunit">
    <text evidence="5">Forms a complex with TatA.</text>
</comment>
<feature type="transmembrane region" description="Helical" evidence="5">
    <location>
        <begin position="189"/>
        <end position="206"/>
    </location>
</feature>
<feature type="transmembrane region" description="Helical" evidence="5">
    <location>
        <begin position="104"/>
        <end position="128"/>
    </location>
</feature>
<dbReference type="RefSeq" id="WP_417168639.1">
    <property type="nucleotide sequence ID" value="NZ_CP065938.1"/>
</dbReference>
<dbReference type="PANTHER" id="PTHR30371">
    <property type="entry name" value="SEC-INDEPENDENT PROTEIN TRANSLOCASE PROTEIN TATC"/>
    <property type="match status" value="1"/>
</dbReference>
<sequence length="276" mass="31199">MPLLSHLGELRTRLTRIVIMVLIGFVGFYGISETAYFYLAEPLTRFLPEGSTLIYTSPQGAFFTYLKVALMLSILGTSPYSFYQIWAFIAPGLYKEEQRAVLPLAFFSAFFFLAGAAFCYFTVFPIAFKFFMGFTSDMIRPMISIEEYLSFALKLIIAFGLVFEMPLFAYFLARLRLLTPQAMRRNRKYAVLLIFIIAAILTPPDVFSQTMMAIPMLILYEISIYIAKAANRTADKNKKKEEEQNTEKNGKTQNDAAEETPAASLEKSAATNTSDS</sequence>
<feature type="transmembrane region" description="Helical" evidence="5">
    <location>
        <begin position="212"/>
        <end position="230"/>
    </location>
</feature>
<organism evidence="7 8">
    <name type="scientific">Taurinivorans muris</name>
    <dbReference type="NCBI Taxonomy" id="2787751"/>
    <lineage>
        <taxon>Bacteria</taxon>
        <taxon>Pseudomonadati</taxon>
        <taxon>Thermodesulfobacteriota</taxon>
        <taxon>Desulfovibrionia</taxon>
        <taxon>Desulfovibrionales</taxon>
        <taxon>Desulfovibrionaceae</taxon>
        <taxon>Taurinivorans</taxon>
    </lineage>
</organism>
<feature type="transmembrane region" description="Helical" evidence="5">
    <location>
        <begin position="148"/>
        <end position="173"/>
    </location>
</feature>
<feature type="transmembrane region" description="Helical" evidence="5">
    <location>
        <begin position="17"/>
        <end position="40"/>
    </location>
</feature>
<dbReference type="PANTHER" id="PTHR30371:SF0">
    <property type="entry name" value="SEC-INDEPENDENT PROTEIN TRANSLOCASE PROTEIN TATC, CHLOROPLASTIC-RELATED"/>
    <property type="match status" value="1"/>
</dbReference>